<comment type="subcellular location">
    <subcellularLocation>
        <location evidence="1">Nucleus</location>
    </subcellularLocation>
</comment>
<evidence type="ECO:0000256" key="6">
    <source>
        <dbReference type="ARBA" id="ARBA00023242"/>
    </source>
</evidence>
<evidence type="ECO:0000256" key="1">
    <source>
        <dbReference type="ARBA" id="ARBA00004123"/>
    </source>
</evidence>
<feature type="domain" description="Leucine zipper with capping helix" evidence="10">
    <location>
        <begin position="238"/>
        <end position="291"/>
    </location>
</feature>
<dbReference type="InterPro" id="IPR010776">
    <property type="entry name" value="Hop2_WH_dom"/>
</dbReference>
<accession>A0AAV7YWQ5</accession>
<feature type="domain" description="Homologous-pairing protein 2 winged helix" evidence="9">
    <location>
        <begin position="124"/>
        <end position="181"/>
    </location>
</feature>
<dbReference type="Pfam" id="PF07106">
    <property type="entry name" value="WHD_TBPIP"/>
    <property type="match status" value="1"/>
</dbReference>
<organism evidence="11 12">
    <name type="scientific">Anaeramoeba flamelloides</name>
    <dbReference type="NCBI Taxonomy" id="1746091"/>
    <lineage>
        <taxon>Eukaryota</taxon>
        <taxon>Metamonada</taxon>
        <taxon>Anaeramoebidae</taxon>
        <taxon>Anaeramoeba</taxon>
    </lineage>
</organism>
<dbReference type="GO" id="GO:0010774">
    <property type="term" value="P:meiotic strand invasion involved in reciprocal meiotic recombination"/>
    <property type="evidence" value="ECO:0007669"/>
    <property type="project" value="TreeGrafter"/>
</dbReference>
<dbReference type="Proteomes" id="UP001146793">
    <property type="component" value="Unassembled WGS sequence"/>
</dbReference>
<comment type="similarity">
    <text evidence="2">Belongs to the HOP2 family.</text>
</comment>
<feature type="compositionally biased region" description="Polar residues" evidence="8">
    <location>
        <begin position="103"/>
        <end position="114"/>
    </location>
</feature>
<evidence type="ECO:0000259" key="9">
    <source>
        <dbReference type="Pfam" id="PF07106"/>
    </source>
</evidence>
<dbReference type="Gene3D" id="1.10.10.10">
    <property type="entry name" value="Winged helix-like DNA-binding domain superfamily/Winged helix DNA-binding domain"/>
    <property type="match status" value="1"/>
</dbReference>
<sequence length="315" mass="36238">MSRKRKKDVSSSSGSSLEISISSNSNSLSDSLDDYKTQIKNRMHTSSDSDFVDKQPKKKLRNTTKKNTKEQVSETKKPKTTINQKPKPKPKPKQKPKTKPKTSANSQKKSQSIKKYTLQEGKPLMKDLFKTKNRPFSVTNIVDNLESKITTTTVKKVIEELLKEGYITEQSWKKAKIWYVNQSKMEIPDEGAIEYNRMKGMKTLSLIKKQIGEMKDAINSKTSKLEKLKESTNITPPESKKLKIEYDLYRKKWKCRKKIIHDIFSQISEGSGKSLKQLLEDAEIETDEEVGKLFDNTDVDSIKIQRNKKLDPENN</sequence>
<evidence type="ECO:0000256" key="3">
    <source>
        <dbReference type="ARBA" id="ARBA00016093"/>
    </source>
</evidence>
<evidence type="ECO:0000256" key="8">
    <source>
        <dbReference type="SAM" id="MobiDB-lite"/>
    </source>
</evidence>
<dbReference type="GO" id="GO:0000794">
    <property type="term" value="C:condensed nuclear chromosome"/>
    <property type="evidence" value="ECO:0007669"/>
    <property type="project" value="TreeGrafter"/>
</dbReference>
<protein>
    <recommendedName>
        <fullName evidence="3">Homologous-pairing protein 2 homolog</fullName>
    </recommendedName>
</protein>
<evidence type="ECO:0000313" key="11">
    <source>
        <dbReference type="EMBL" id="KAJ3434307.1"/>
    </source>
</evidence>
<evidence type="ECO:0000256" key="7">
    <source>
        <dbReference type="ARBA" id="ARBA00023254"/>
    </source>
</evidence>
<evidence type="ECO:0000259" key="10">
    <source>
        <dbReference type="Pfam" id="PF18517"/>
    </source>
</evidence>
<keyword evidence="6" id="KW-0539">Nucleus</keyword>
<dbReference type="GO" id="GO:0120230">
    <property type="term" value="F:recombinase activator activity"/>
    <property type="evidence" value="ECO:0007669"/>
    <property type="project" value="TreeGrafter"/>
</dbReference>
<dbReference type="AlphaFoldDB" id="A0AAV7YWQ5"/>
<gene>
    <name evidence="11" type="ORF">M0812_19786</name>
</gene>
<feature type="compositionally biased region" description="Basic residues" evidence="8">
    <location>
        <begin position="56"/>
        <end position="66"/>
    </location>
</feature>
<evidence type="ECO:0000256" key="2">
    <source>
        <dbReference type="ARBA" id="ARBA00007922"/>
    </source>
</evidence>
<dbReference type="Pfam" id="PF18517">
    <property type="entry name" value="LZ3wCH"/>
    <property type="match status" value="1"/>
</dbReference>
<dbReference type="InterPro" id="IPR040661">
    <property type="entry name" value="LZ3wCH"/>
</dbReference>
<evidence type="ECO:0000256" key="5">
    <source>
        <dbReference type="ARBA" id="ARBA00023172"/>
    </source>
</evidence>
<evidence type="ECO:0000256" key="4">
    <source>
        <dbReference type="ARBA" id="ARBA00023054"/>
    </source>
</evidence>
<feature type="region of interest" description="Disordered" evidence="8">
    <location>
        <begin position="1"/>
        <end position="115"/>
    </location>
</feature>
<dbReference type="EMBL" id="JANTQA010000044">
    <property type="protein sequence ID" value="KAJ3434307.1"/>
    <property type="molecule type" value="Genomic_DNA"/>
</dbReference>
<comment type="caution">
    <text evidence="11">The sequence shown here is derived from an EMBL/GenBank/DDBJ whole genome shotgun (WGS) entry which is preliminary data.</text>
</comment>
<feature type="compositionally biased region" description="Basic and acidic residues" evidence="8">
    <location>
        <begin position="67"/>
        <end position="77"/>
    </location>
</feature>
<dbReference type="InterPro" id="IPR036388">
    <property type="entry name" value="WH-like_DNA-bd_sf"/>
</dbReference>
<dbReference type="GO" id="GO:0003690">
    <property type="term" value="F:double-stranded DNA binding"/>
    <property type="evidence" value="ECO:0007669"/>
    <property type="project" value="TreeGrafter"/>
</dbReference>
<reference evidence="11" key="1">
    <citation type="submission" date="2022-08" db="EMBL/GenBank/DDBJ databases">
        <title>Novel sulphate-reducing endosymbionts in the free-living metamonad Anaeramoeba.</title>
        <authorList>
            <person name="Jerlstrom-Hultqvist J."/>
            <person name="Cepicka I."/>
            <person name="Gallot-Lavallee L."/>
            <person name="Salas-Leiva D."/>
            <person name="Curtis B.A."/>
            <person name="Zahonova K."/>
            <person name="Pipaliya S."/>
            <person name="Dacks J."/>
            <person name="Roger A.J."/>
        </authorList>
    </citation>
    <scope>NUCLEOTIDE SEQUENCE</scope>
    <source>
        <strain evidence="11">Busselton2</strain>
    </source>
</reference>
<evidence type="ECO:0000313" key="12">
    <source>
        <dbReference type="Proteomes" id="UP001146793"/>
    </source>
</evidence>
<keyword evidence="5" id="KW-0233">DNA recombination</keyword>
<dbReference type="PANTHER" id="PTHR15938">
    <property type="entry name" value="TBP-1 INTERACTING PROTEIN"/>
    <property type="match status" value="1"/>
</dbReference>
<name>A0AAV7YWQ5_9EUKA</name>
<feature type="compositionally biased region" description="Basic and acidic residues" evidence="8">
    <location>
        <begin position="45"/>
        <end position="55"/>
    </location>
</feature>
<dbReference type="GO" id="GO:0007129">
    <property type="term" value="P:homologous chromosome pairing at meiosis"/>
    <property type="evidence" value="ECO:0007669"/>
    <property type="project" value="TreeGrafter"/>
</dbReference>
<proteinExistence type="inferred from homology"/>
<dbReference type="GO" id="GO:0120231">
    <property type="term" value="C:DNA recombinase auxiliary factor complex"/>
    <property type="evidence" value="ECO:0007669"/>
    <property type="project" value="TreeGrafter"/>
</dbReference>
<dbReference type="PANTHER" id="PTHR15938:SF0">
    <property type="entry name" value="HOMOLOGOUS-PAIRING PROTEIN 2 HOMOLOG"/>
    <property type="match status" value="1"/>
</dbReference>
<keyword evidence="7" id="KW-0469">Meiosis</keyword>
<dbReference type="GO" id="GO:0000709">
    <property type="term" value="P:meiotic joint molecule formation"/>
    <property type="evidence" value="ECO:0007669"/>
    <property type="project" value="TreeGrafter"/>
</dbReference>
<keyword evidence="4" id="KW-0175">Coiled coil</keyword>
<feature type="compositionally biased region" description="Low complexity" evidence="8">
    <location>
        <begin position="10"/>
        <end position="30"/>
    </location>
</feature>
<feature type="compositionally biased region" description="Basic residues" evidence="8">
    <location>
        <begin position="86"/>
        <end position="100"/>
    </location>
</feature>